<gene>
    <name evidence="2" type="ORF">BpHYR1_016123</name>
</gene>
<sequence length="301" mass="34695">MRKIILDWIKIGSECDQKNSSKFFNSKLKQFLDKRIGESTSGLIESFKPEISKIDFGSISKSIEKFESHILQITEKINNSGTNDIFNQNIFDGLLIKQEVSEAFKSDIEDLKEFRQLINDSETKEAFENLLDQVKKIKKELKNVSIQKNFGDSLENTLSSFTLPEVETLKETKIQELLDAVPSCQILSNLYQSLTLSVCYEFIDNFNTFWTTLYALIILFFVICCFAFVQADLLRKYYRYDELLEEDIGDEKSSAQFDLQRQRSSRANSGAIDAYEMKGYNHAGMKYPSNRSPPSTRNTRA</sequence>
<proteinExistence type="predicted"/>
<evidence type="ECO:0000313" key="2">
    <source>
        <dbReference type="EMBL" id="RNA13546.1"/>
    </source>
</evidence>
<name>A0A3M7QQ76_BRAPC</name>
<evidence type="ECO:0000313" key="3">
    <source>
        <dbReference type="Proteomes" id="UP000276133"/>
    </source>
</evidence>
<organism evidence="2 3">
    <name type="scientific">Brachionus plicatilis</name>
    <name type="common">Marine rotifer</name>
    <name type="synonym">Brachionus muelleri</name>
    <dbReference type="NCBI Taxonomy" id="10195"/>
    <lineage>
        <taxon>Eukaryota</taxon>
        <taxon>Metazoa</taxon>
        <taxon>Spiralia</taxon>
        <taxon>Gnathifera</taxon>
        <taxon>Rotifera</taxon>
        <taxon>Eurotatoria</taxon>
        <taxon>Monogononta</taxon>
        <taxon>Pseudotrocha</taxon>
        <taxon>Ploima</taxon>
        <taxon>Brachionidae</taxon>
        <taxon>Brachionus</taxon>
    </lineage>
</organism>
<feature type="transmembrane region" description="Helical" evidence="1">
    <location>
        <begin position="209"/>
        <end position="229"/>
    </location>
</feature>
<reference evidence="2 3" key="1">
    <citation type="journal article" date="2018" name="Sci. Rep.">
        <title>Genomic signatures of local adaptation to the degree of environmental predictability in rotifers.</title>
        <authorList>
            <person name="Franch-Gras L."/>
            <person name="Hahn C."/>
            <person name="Garcia-Roger E.M."/>
            <person name="Carmona M.J."/>
            <person name="Serra M."/>
            <person name="Gomez A."/>
        </authorList>
    </citation>
    <scope>NUCLEOTIDE SEQUENCE [LARGE SCALE GENOMIC DNA]</scope>
    <source>
        <strain evidence="2">HYR1</strain>
    </source>
</reference>
<keyword evidence="1" id="KW-1133">Transmembrane helix</keyword>
<keyword evidence="1" id="KW-0812">Transmembrane</keyword>
<comment type="caution">
    <text evidence="2">The sequence shown here is derived from an EMBL/GenBank/DDBJ whole genome shotgun (WGS) entry which is preliminary data.</text>
</comment>
<dbReference type="Proteomes" id="UP000276133">
    <property type="component" value="Unassembled WGS sequence"/>
</dbReference>
<accession>A0A3M7QQ76</accession>
<evidence type="ECO:0000256" key="1">
    <source>
        <dbReference type="SAM" id="Phobius"/>
    </source>
</evidence>
<keyword evidence="3" id="KW-1185">Reference proteome</keyword>
<keyword evidence="1" id="KW-0472">Membrane</keyword>
<dbReference type="AlphaFoldDB" id="A0A3M7QQ76"/>
<protein>
    <submittedName>
        <fullName evidence="2">Uncharacterized protein</fullName>
    </submittedName>
</protein>
<dbReference type="EMBL" id="REGN01005381">
    <property type="protein sequence ID" value="RNA13546.1"/>
    <property type="molecule type" value="Genomic_DNA"/>
</dbReference>